<gene>
    <name evidence="3" type="ORF">COW28_05715</name>
</gene>
<dbReference type="Gene3D" id="3.40.50.300">
    <property type="entry name" value="P-loop containing nucleotide triphosphate hydrolases"/>
    <property type="match status" value="1"/>
</dbReference>
<dbReference type="SMART" id="SM00382">
    <property type="entry name" value="AAA"/>
    <property type="match status" value="1"/>
</dbReference>
<name>A0A2M7GXM4_9BACT</name>
<dbReference type="SUPFAM" id="SSF54211">
    <property type="entry name" value="Ribosomal protein S5 domain 2-like"/>
    <property type="match status" value="1"/>
</dbReference>
<evidence type="ECO:0000313" key="4">
    <source>
        <dbReference type="Proteomes" id="UP000230025"/>
    </source>
</evidence>
<accession>A0A2M7GXM4</accession>
<feature type="domain" description="AAA+ ATPase" evidence="2">
    <location>
        <begin position="213"/>
        <end position="396"/>
    </location>
</feature>
<reference evidence="4" key="1">
    <citation type="submission" date="2017-09" db="EMBL/GenBank/DDBJ databases">
        <title>Depth-based differentiation of microbial function through sediment-hosted aquifers and enrichment of novel symbionts in the deep terrestrial subsurface.</title>
        <authorList>
            <person name="Probst A.J."/>
            <person name="Ladd B."/>
            <person name="Jarett J.K."/>
            <person name="Geller-Mcgrath D.E."/>
            <person name="Sieber C.M.K."/>
            <person name="Emerson J.B."/>
            <person name="Anantharaman K."/>
            <person name="Thomas B.C."/>
            <person name="Malmstrom R."/>
            <person name="Stieglmeier M."/>
            <person name="Klingl A."/>
            <person name="Woyke T."/>
            <person name="Ryan C.M."/>
            <person name="Banfield J.F."/>
        </authorList>
    </citation>
    <scope>NUCLEOTIDE SEQUENCE [LARGE SCALE GENOMIC DNA]</scope>
</reference>
<dbReference type="InterPro" id="IPR045006">
    <property type="entry name" value="CHLI-like"/>
</dbReference>
<dbReference type="SUPFAM" id="SSF52540">
    <property type="entry name" value="P-loop containing nucleoside triphosphate hydrolases"/>
    <property type="match status" value="1"/>
</dbReference>
<protein>
    <recommendedName>
        <fullName evidence="2">AAA+ ATPase domain-containing protein</fullName>
    </recommendedName>
</protein>
<sequence length="511" mass="56387">MLAKVYSATILGIEAYPIEIEVDIGRGLPSFSIVGLPDQAVRESKDRIKPALKNSGFEFPVKKITVNLAPADLKKEGPSFDLPIAIGLLSATNVIKSNRWDDYFILGELSLDGSLRAVKGILTTVLKAKALKKKGVILPRENAREGALIKGIEVYPVGSLKETVDFLEGKIDIPPFSIEAENLFKERRVYPVDFSEVSGQEHIKRALEVAISGGHNILLIGPPGSGKTMLAKRLPTILPDITLPEALETTKIHSIAGLLDSEEAIVATRPFRSPHHTISDIALIGGGSFPKPGEVSLAHNGILFLDEFAEFHQNTLEVLRQPLEDGIVHISRAKGSVSFPARFMLVGAMNPCLCGFYTDPRHECTCTPYQIQKYRNKLSGPLLDRIDLQVEVPGISFSEMSSEETKGESSQTIRERVNRARNLQLNRFKEEGIYCNSQMDKSRIKEYCSINEESKTLLGLAIDKLGMSARAYDKILKVSRTIADLEGSSSIETPHISEAIQYRSLDRRLEI</sequence>
<organism evidence="3 4">
    <name type="scientific">bacterium (Candidatus Ratteibacteria) CG15_BIG_FIL_POST_REV_8_21_14_020_41_12</name>
    <dbReference type="NCBI Taxonomy" id="2014291"/>
    <lineage>
        <taxon>Bacteria</taxon>
        <taxon>Candidatus Ratteibacteria</taxon>
    </lineage>
</organism>
<dbReference type="InterPro" id="IPR014721">
    <property type="entry name" value="Ribsml_uS5_D2-typ_fold_subgr"/>
</dbReference>
<dbReference type="PANTHER" id="PTHR32039:SF7">
    <property type="entry name" value="COMPETENCE PROTEIN COMM"/>
    <property type="match status" value="1"/>
</dbReference>
<dbReference type="InterPro" id="IPR000523">
    <property type="entry name" value="Mg_chelatse_chII-like_cat_dom"/>
</dbReference>
<evidence type="ECO:0000313" key="3">
    <source>
        <dbReference type="EMBL" id="PIW32589.1"/>
    </source>
</evidence>
<dbReference type="Pfam" id="PF13335">
    <property type="entry name" value="Mg_chelatase_C"/>
    <property type="match status" value="1"/>
</dbReference>
<dbReference type="PANTHER" id="PTHR32039">
    <property type="entry name" value="MAGNESIUM-CHELATASE SUBUNIT CHLI"/>
    <property type="match status" value="1"/>
</dbReference>
<dbReference type="NCBIfam" id="TIGR00368">
    <property type="entry name" value="YifB family Mg chelatase-like AAA ATPase"/>
    <property type="match status" value="1"/>
</dbReference>
<dbReference type="InterPro" id="IPR025158">
    <property type="entry name" value="Mg_chelat-rel_C"/>
</dbReference>
<dbReference type="InterPro" id="IPR020568">
    <property type="entry name" value="Ribosomal_Su5_D2-typ_SF"/>
</dbReference>
<dbReference type="EMBL" id="PFFY01000261">
    <property type="protein sequence ID" value="PIW32589.1"/>
    <property type="molecule type" value="Genomic_DNA"/>
</dbReference>
<dbReference type="Pfam" id="PF01078">
    <property type="entry name" value="Mg_chelatase"/>
    <property type="match status" value="1"/>
</dbReference>
<evidence type="ECO:0000256" key="1">
    <source>
        <dbReference type="ARBA" id="ARBA00006354"/>
    </source>
</evidence>
<dbReference type="InterPro" id="IPR003593">
    <property type="entry name" value="AAA+_ATPase"/>
</dbReference>
<proteinExistence type="inferred from homology"/>
<dbReference type="Gene3D" id="3.30.230.10">
    <property type="match status" value="1"/>
</dbReference>
<comment type="similarity">
    <text evidence="1">Belongs to the Mg-chelatase subunits D/I family. ComM subfamily.</text>
</comment>
<dbReference type="GO" id="GO:0005524">
    <property type="term" value="F:ATP binding"/>
    <property type="evidence" value="ECO:0007669"/>
    <property type="project" value="InterPro"/>
</dbReference>
<dbReference type="Pfam" id="PF13541">
    <property type="entry name" value="ChlI"/>
    <property type="match status" value="1"/>
</dbReference>
<dbReference type="Proteomes" id="UP000230025">
    <property type="component" value="Unassembled WGS sequence"/>
</dbReference>
<dbReference type="AlphaFoldDB" id="A0A2M7GXM4"/>
<comment type="caution">
    <text evidence="3">The sequence shown here is derived from an EMBL/GenBank/DDBJ whole genome shotgun (WGS) entry which is preliminary data.</text>
</comment>
<dbReference type="InterPro" id="IPR027417">
    <property type="entry name" value="P-loop_NTPase"/>
</dbReference>
<evidence type="ECO:0000259" key="2">
    <source>
        <dbReference type="SMART" id="SM00382"/>
    </source>
</evidence>
<dbReference type="InterPro" id="IPR004482">
    <property type="entry name" value="Mg_chelat-rel"/>
</dbReference>